<dbReference type="Pfam" id="PF00440">
    <property type="entry name" value="TetR_N"/>
    <property type="match status" value="1"/>
</dbReference>
<dbReference type="PRINTS" id="PR00455">
    <property type="entry name" value="HTHTETR"/>
</dbReference>
<feature type="DNA-binding region" description="H-T-H motif" evidence="2">
    <location>
        <begin position="35"/>
        <end position="54"/>
    </location>
</feature>
<evidence type="ECO:0000256" key="1">
    <source>
        <dbReference type="ARBA" id="ARBA00023125"/>
    </source>
</evidence>
<evidence type="ECO:0000256" key="2">
    <source>
        <dbReference type="PROSITE-ProRule" id="PRU00335"/>
    </source>
</evidence>
<dbReference type="PANTHER" id="PTHR30055:SF158">
    <property type="entry name" value="POSSIBLE TRANSCRIPTIONAL REGULATORY PROTEIN (PROBABLY TETR-FAMILY)"/>
    <property type="match status" value="1"/>
</dbReference>
<dbReference type="Gene3D" id="1.10.357.10">
    <property type="entry name" value="Tetracycline Repressor, domain 2"/>
    <property type="match status" value="1"/>
</dbReference>
<dbReference type="InterPro" id="IPR050109">
    <property type="entry name" value="HTH-type_TetR-like_transc_reg"/>
</dbReference>
<protein>
    <submittedName>
        <fullName evidence="4">Transcriptional regulator, TetR family</fullName>
    </submittedName>
</protein>
<dbReference type="SUPFAM" id="SSF46689">
    <property type="entry name" value="Homeodomain-like"/>
    <property type="match status" value="1"/>
</dbReference>
<dbReference type="Proteomes" id="UP000186218">
    <property type="component" value="Unassembled WGS sequence"/>
</dbReference>
<sequence>MTHVGTRGMPRAHREAIILDAAVAEFGRDTYMGARVAAIAASAGVSKPLVMQYFGSKEGLFVACVTRAGDSLASRIDDVLAAGTPTLMTAADTLAAIFAALQPRPHDWTVLQDRTTTRGSHAYTAAQEQRRRISGQGLQGVSALLAATPDLGHIEPDDVAVLADVWEAIVTSMVQWWLRHPDQTADQMTARSYRVLDTIARLGTTISTSVTTE</sequence>
<keyword evidence="5" id="KW-1185">Reference proteome</keyword>
<gene>
    <name evidence="4" type="ORF">SAMN05445060_1864</name>
</gene>
<dbReference type="AlphaFoldDB" id="A0A1N7F6C5"/>
<accession>A0A1N7F6C5</accession>
<organism evidence="4 5">
    <name type="scientific">Williamsia sterculiae</name>
    <dbReference type="NCBI Taxonomy" id="1344003"/>
    <lineage>
        <taxon>Bacteria</taxon>
        <taxon>Bacillati</taxon>
        <taxon>Actinomycetota</taxon>
        <taxon>Actinomycetes</taxon>
        <taxon>Mycobacteriales</taxon>
        <taxon>Nocardiaceae</taxon>
        <taxon>Williamsia</taxon>
    </lineage>
</organism>
<reference evidence="4 5" key="1">
    <citation type="submission" date="2017-01" db="EMBL/GenBank/DDBJ databases">
        <authorList>
            <person name="Mah S.A."/>
            <person name="Swanson W.J."/>
            <person name="Moy G.W."/>
            <person name="Vacquier V.D."/>
        </authorList>
    </citation>
    <scope>NUCLEOTIDE SEQUENCE [LARGE SCALE GENOMIC DNA]</scope>
    <source>
        <strain evidence="4 5">CPCC 203464</strain>
    </source>
</reference>
<dbReference type="STRING" id="1344003.SAMN05445060_1864"/>
<proteinExistence type="predicted"/>
<evidence type="ECO:0000313" key="5">
    <source>
        <dbReference type="Proteomes" id="UP000186218"/>
    </source>
</evidence>
<evidence type="ECO:0000259" key="3">
    <source>
        <dbReference type="PROSITE" id="PS50977"/>
    </source>
</evidence>
<dbReference type="GO" id="GO:0003700">
    <property type="term" value="F:DNA-binding transcription factor activity"/>
    <property type="evidence" value="ECO:0007669"/>
    <property type="project" value="TreeGrafter"/>
</dbReference>
<feature type="domain" description="HTH tetR-type" evidence="3">
    <location>
        <begin position="12"/>
        <end position="72"/>
    </location>
</feature>
<dbReference type="PROSITE" id="PS50977">
    <property type="entry name" value="HTH_TETR_2"/>
    <property type="match status" value="1"/>
</dbReference>
<dbReference type="GO" id="GO:0000976">
    <property type="term" value="F:transcription cis-regulatory region binding"/>
    <property type="evidence" value="ECO:0007669"/>
    <property type="project" value="TreeGrafter"/>
</dbReference>
<evidence type="ECO:0000313" key="4">
    <source>
        <dbReference type="EMBL" id="SIR95927.1"/>
    </source>
</evidence>
<dbReference type="PANTHER" id="PTHR30055">
    <property type="entry name" value="HTH-TYPE TRANSCRIPTIONAL REGULATOR RUTR"/>
    <property type="match status" value="1"/>
</dbReference>
<dbReference type="InterPro" id="IPR001647">
    <property type="entry name" value="HTH_TetR"/>
</dbReference>
<name>A0A1N7F6C5_9NOCA</name>
<dbReference type="InterPro" id="IPR009057">
    <property type="entry name" value="Homeodomain-like_sf"/>
</dbReference>
<dbReference type="EMBL" id="FTNT01000004">
    <property type="protein sequence ID" value="SIR95927.1"/>
    <property type="molecule type" value="Genomic_DNA"/>
</dbReference>
<keyword evidence="1 2" id="KW-0238">DNA-binding</keyword>